<protein>
    <submittedName>
        <fullName evidence="2">Uncharacterized protein</fullName>
    </submittedName>
</protein>
<evidence type="ECO:0000313" key="3">
    <source>
        <dbReference type="Proteomes" id="UP001359559"/>
    </source>
</evidence>
<keyword evidence="3" id="KW-1185">Reference proteome</keyword>
<evidence type="ECO:0000256" key="1">
    <source>
        <dbReference type="SAM" id="Phobius"/>
    </source>
</evidence>
<organism evidence="2 3">
    <name type="scientific">Clitoria ternatea</name>
    <name type="common">Butterfly pea</name>
    <dbReference type="NCBI Taxonomy" id="43366"/>
    <lineage>
        <taxon>Eukaryota</taxon>
        <taxon>Viridiplantae</taxon>
        <taxon>Streptophyta</taxon>
        <taxon>Embryophyta</taxon>
        <taxon>Tracheophyta</taxon>
        <taxon>Spermatophyta</taxon>
        <taxon>Magnoliopsida</taxon>
        <taxon>eudicotyledons</taxon>
        <taxon>Gunneridae</taxon>
        <taxon>Pentapetalae</taxon>
        <taxon>rosids</taxon>
        <taxon>fabids</taxon>
        <taxon>Fabales</taxon>
        <taxon>Fabaceae</taxon>
        <taxon>Papilionoideae</taxon>
        <taxon>50 kb inversion clade</taxon>
        <taxon>NPAAA clade</taxon>
        <taxon>indigoferoid/millettioid clade</taxon>
        <taxon>Phaseoleae</taxon>
        <taxon>Clitoria</taxon>
    </lineage>
</organism>
<proteinExistence type="predicted"/>
<accession>A0AAN9PUR9</accession>
<dbReference type="EMBL" id="JAYKXN010000002">
    <property type="protein sequence ID" value="KAK7311496.1"/>
    <property type="molecule type" value="Genomic_DNA"/>
</dbReference>
<dbReference type="Proteomes" id="UP001359559">
    <property type="component" value="Unassembled WGS sequence"/>
</dbReference>
<dbReference type="AlphaFoldDB" id="A0AAN9PUR9"/>
<gene>
    <name evidence="2" type="ORF">RJT34_09685</name>
</gene>
<keyword evidence="1" id="KW-0472">Membrane</keyword>
<feature type="transmembrane region" description="Helical" evidence="1">
    <location>
        <begin position="7"/>
        <end position="26"/>
    </location>
</feature>
<keyword evidence="1" id="KW-1133">Transmembrane helix</keyword>
<evidence type="ECO:0000313" key="2">
    <source>
        <dbReference type="EMBL" id="KAK7311496.1"/>
    </source>
</evidence>
<sequence length="83" mass="9864">MNVVFQVLLQITVTTILWVFRNLHIWIDHACTYIYCVYSCIWFILNLWASVFNKYQILLSLRGPAAQTLLVDRQLEGMFKPIR</sequence>
<reference evidence="2 3" key="1">
    <citation type="submission" date="2024-01" db="EMBL/GenBank/DDBJ databases">
        <title>The genomes of 5 underutilized Papilionoideae crops provide insights into root nodulation and disease resistance.</title>
        <authorList>
            <person name="Yuan L."/>
        </authorList>
    </citation>
    <scope>NUCLEOTIDE SEQUENCE [LARGE SCALE GENOMIC DNA]</scope>
    <source>
        <strain evidence="2">LY-2023</strain>
        <tissue evidence="2">Leaf</tissue>
    </source>
</reference>
<feature type="transmembrane region" description="Helical" evidence="1">
    <location>
        <begin position="32"/>
        <end position="52"/>
    </location>
</feature>
<name>A0AAN9PUR9_CLITE</name>
<comment type="caution">
    <text evidence="2">The sequence shown here is derived from an EMBL/GenBank/DDBJ whole genome shotgun (WGS) entry which is preliminary data.</text>
</comment>
<keyword evidence="1" id="KW-0812">Transmembrane</keyword>